<accession>A0AAD2DCF2</accession>
<evidence type="ECO:0000256" key="2">
    <source>
        <dbReference type="SAM" id="MobiDB-lite"/>
    </source>
</evidence>
<dbReference type="SUPFAM" id="SSF48452">
    <property type="entry name" value="TPR-like"/>
    <property type="match status" value="3"/>
</dbReference>
<feature type="coiled-coil region" evidence="1">
    <location>
        <begin position="569"/>
        <end position="612"/>
    </location>
</feature>
<protein>
    <recommendedName>
        <fullName evidence="5">Tetratricopeptide repeat protein</fullName>
    </recommendedName>
</protein>
<feature type="region of interest" description="Disordered" evidence="2">
    <location>
        <begin position="186"/>
        <end position="232"/>
    </location>
</feature>
<evidence type="ECO:0000313" key="4">
    <source>
        <dbReference type="Proteomes" id="UP001295684"/>
    </source>
</evidence>
<keyword evidence="1" id="KW-0175">Coiled coil</keyword>
<comment type="caution">
    <text evidence="3">The sequence shown here is derived from an EMBL/GenBank/DDBJ whole genome shotgun (WGS) entry which is preliminary data.</text>
</comment>
<dbReference type="Gene3D" id="1.25.40.10">
    <property type="entry name" value="Tetratricopeptide repeat domain"/>
    <property type="match status" value="2"/>
</dbReference>
<organism evidence="3 4">
    <name type="scientific">Euplotes crassus</name>
    <dbReference type="NCBI Taxonomy" id="5936"/>
    <lineage>
        <taxon>Eukaryota</taxon>
        <taxon>Sar</taxon>
        <taxon>Alveolata</taxon>
        <taxon>Ciliophora</taxon>
        <taxon>Intramacronucleata</taxon>
        <taxon>Spirotrichea</taxon>
        <taxon>Hypotrichia</taxon>
        <taxon>Euplotida</taxon>
        <taxon>Euplotidae</taxon>
        <taxon>Moneuplotes</taxon>
    </lineage>
</organism>
<reference evidence="3" key="1">
    <citation type="submission" date="2023-07" db="EMBL/GenBank/DDBJ databases">
        <authorList>
            <consortium name="AG Swart"/>
            <person name="Singh M."/>
            <person name="Singh A."/>
            <person name="Seah K."/>
            <person name="Emmerich C."/>
        </authorList>
    </citation>
    <scope>NUCLEOTIDE SEQUENCE</scope>
    <source>
        <strain evidence="3">DP1</strain>
    </source>
</reference>
<evidence type="ECO:0008006" key="5">
    <source>
        <dbReference type="Google" id="ProtNLM"/>
    </source>
</evidence>
<feature type="compositionally biased region" description="Acidic residues" evidence="2">
    <location>
        <begin position="219"/>
        <end position="232"/>
    </location>
</feature>
<gene>
    <name evidence="3" type="ORF">ECRASSUSDP1_LOCUS29254</name>
</gene>
<dbReference type="EMBL" id="CAMPGE010030117">
    <property type="protein sequence ID" value="CAI2387620.1"/>
    <property type="molecule type" value="Genomic_DNA"/>
</dbReference>
<keyword evidence="4" id="KW-1185">Reference proteome</keyword>
<evidence type="ECO:0000313" key="3">
    <source>
        <dbReference type="EMBL" id="CAI2387620.1"/>
    </source>
</evidence>
<feature type="compositionally biased region" description="Basic and acidic residues" evidence="2">
    <location>
        <begin position="186"/>
        <end position="218"/>
    </location>
</feature>
<dbReference type="InterPro" id="IPR019734">
    <property type="entry name" value="TPR_rpt"/>
</dbReference>
<proteinExistence type="predicted"/>
<dbReference type="AlphaFoldDB" id="A0AAD2DCF2"/>
<dbReference type="SMART" id="SM00028">
    <property type="entry name" value="TPR"/>
    <property type="match status" value="4"/>
</dbReference>
<dbReference type="InterPro" id="IPR011990">
    <property type="entry name" value="TPR-like_helical_dom_sf"/>
</dbReference>
<name>A0AAD2DCF2_EUPCR</name>
<evidence type="ECO:0000256" key="1">
    <source>
        <dbReference type="SAM" id="Coils"/>
    </source>
</evidence>
<sequence length="619" mass="71847">MDLFYVKEGEGDRVIYPGYTYHNKEMTENLEFQEKVKEASPEEQYKIYYEHGKILQKCRMFPLAVECFESIIAKSMDNIRPAGIDVYAYKAYQRKAQMYFDALCFQTAYECLSKAEFIIRDLYEKENATQSRQMLEHRKIVAKYFRKFQKFDKALEILMDVYQIERKIYTQIVDEEDQIEDVFKTEVEEQKESTQEDQDQEKSHPKTVEITEEVKEEYAIDESTEDSDIDDDDMSKDISIRLGQTIIQIMEIQAFKNNLKKGLTYRDIAEKYILAATKDDKKNGYYIKFLQASGNMYMRSQNSKNLEKAYELYDEANSLLEEVVGKKSIDFLLSLVDIGEVYLYQKDHHKAEAFLGFCRKEMNKYYGKGSIWVNRVNSALIEVHSEKKISKKDVPFKLAIKNLDNAVELYGEKSIFTLGNFMSAISAHFTKGNYDEVTLILSKMGTCLELNGEGANGNQFFFISSIINGMIAARTNKDYEKATMFFSSTLRMQVEYVENERDHPFLEQTYYQLAIMYTQAGNMTRAVLMWGNVLSVGKRKYGLESPLLSATYKQIGMCQLRLGLLNESLKNLQTSKTLCEAKLEAAETKESKGQHETEIKELEEILQSVTDLCEKQRVG</sequence>
<dbReference type="Proteomes" id="UP001295684">
    <property type="component" value="Unassembled WGS sequence"/>
</dbReference>